<feature type="domain" description="Nose resistant-to-fluoxetine protein N-terminal" evidence="2">
    <location>
        <begin position="152"/>
        <end position="307"/>
    </location>
</feature>
<feature type="transmembrane region" description="Helical" evidence="1">
    <location>
        <begin position="456"/>
        <end position="479"/>
    </location>
</feature>
<sequence>MRCNILGINIDSRTNRPATLSTVHSFTGCRILINPLSTSVFPRDVSVGPVINEKRRFGREVTPEKRTSVLVPLEFVFNKRVVSTRIAKRIEKETEKLRQTRTMTRARLLLLIFAAQSFLVPSFCAENDEDREILRHLLPAYAIASNAKLLNSSRCGKELEELRAAIDDRHLWSLKVLDSSGEPKSGFMYGNNYWLGTRSQCIDTMNRNPMILAKSVMMNNSRYRPVEDEFPPFDVHYFVAHFRHNSTLQYHVRLPNEDLITLGLCLPASCTSNELATILESIFQNRSLLFGDLYSADFRLLEVKDGKEDHRWLANGAFIVIMLISVVTLLLMIAGTVHEVLTRKKNSNRKKFHNCENNNTSLQLSTKPSYEDPEEQRTKLKPQGTLGQVLQSFSIYTNTKIIFSTKLPSDSIPVIHGLRFLSMVWIILVHTALFAADTADNKAWSWRKGESFADQVLSNATLVVDTFFFLSGFLITHMYMLNQEKENAVSQSNFLTEAKMLFLIILKRFIRLTPAYMMTIGLFQMNSKWYSMTSQFYMAERGYEVCPKYWWMNLLYIQNLFSQKDMCMSWSWYLANDMQFFVISIFLLKISTKNMNVAIGLLSVIFAGSTIVTGYISYVNEYIPTMDGQYNNLELLYFPPWTRIGPYLVGMVTGYIYLKLDKNLRLKRRTVVILWILGSACNVSVLFGLTERQISVVAAAFYSALSRTVWGVGIAWVVIACCTNNAGVIKKILSFKAWIPLSRLTYCTYLLNPMLITSAYLHDESTVHLDFLGITVTFLGNCMLSYICAYFFTLMFETPYVQLMRLTTNKKE</sequence>
<evidence type="ECO:0000313" key="4">
    <source>
        <dbReference type="Proteomes" id="UP001258017"/>
    </source>
</evidence>
<dbReference type="InterPro" id="IPR006621">
    <property type="entry name" value="Nose-resist-to-fluoxetine_N"/>
</dbReference>
<keyword evidence="1" id="KW-0812">Transmembrane</keyword>
<evidence type="ECO:0000313" key="3">
    <source>
        <dbReference type="EMBL" id="KAK2576741.1"/>
    </source>
</evidence>
<dbReference type="InterPro" id="IPR002656">
    <property type="entry name" value="Acyl_transf_3_dom"/>
</dbReference>
<feature type="transmembrane region" description="Helical" evidence="1">
    <location>
        <begin position="570"/>
        <end position="590"/>
    </location>
</feature>
<dbReference type="InterPro" id="IPR052728">
    <property type="entry name" value="O2_lipid_transport_reg"/>
</dbReference>
<keyword evidence="4" id="KW-1185">Reference proteome</keyword>
<name>A0AAD9RCZ4_9HYME</name>
<evidence type="ECO:0000256" key="1">
    <source>
        <dbReference type="SAM" id="Phobius"/>
    </source>
</evidence>
<dbReference type="PANTHER" id="PTHR11161:SF72">
    <property type="entry name" value="FI21449P1"/>
    <property type="match status" value="1"/>
</dbReference>
<dbReference type="Pfam" id="PF20146">
    <property type="entry name" value="NRF"/>
    <property type="match status" value="1"/>
</dbReference>
<feature type="transmembrane region" description="Helical" evidence="1">
    <location>
        <begin position="741"/>
        <end position="761"/>
    </location>
</feature>
<feature type="transmembrane region" description="Helical" evidence="1">
    <location>
        <begin position="597"/>
        <end position="618"/>
    </location>
</feature>
<feature type="transmembrane region" description="Helical" evidence="1">
    <location>
        <begin position="773"/>
        <end position="796"/>
    </location>
</feature>
<feature type="transmembrane region" description="Helical" evidence="1">
    <location>
        <begin position="709"/>
        <end position="729"/>
    </location>
</feature>
<dbReference type="Proteomes" id="UP001258017">
    <property type="component" value="Unassembled WGS sequence"/>
</dbReference>
<dbReference type="AlphaFoldDB" id="A0AAD9RCZ4"/>
<feature type="transmembrane region" description="Helical" evidence="1">
    <location>
        <begin position="500"/>
        <end position="523"/>
    </location>
</feature>
<feature type="transmembrane region" description="Helical" evidence="1">
    <location>
        <begin position="638"/>
        <end position="658"/>
    </location>
</feature>
<gene>
    <name evidence="3" type="ORF">KPH14_005391</name>
</gene>
<dbReference type="SMART" id="SM00703">
    <property type="entry name" value="NRF"/>
    <property type="match status" value="1"/>
</dbReference>
<proteinExistence type="predicted"/>
<dbReference type="EMBL" id="JAIFRP010004405">
    <property type="protein sequence ID" value="KAK2576741.1"/>
    <property type="molecule type" value="Genomic_DNA"/>
</dbReference>
<organism evidence="3 4">
    <name type="scientific">Odynerus spinipes</name>
    <dbReference type="NCBI Taxonomy" id="1348599"/>
    <lineage>
        <taxon>Eukaryota</taxon>
        <taxon>Metazoa</taxon>
        <taxon>Ecdysozoa</taxon>
        <taxon>Arthropoda</taxon>
        <taxon>Hexapoda</taxon>
        <taxon>Insecta</taxon>
        <taxon>Pterygota</taxon>
        <taxon>Neoptera</taxon>
        <taxon>Endopterygota</taxon>
        <taxon>Hymenoptera</taxon>
        <taxon>Apocrita</taxon>
        <taxon>Aculeata</taxon>
        <taxon>Vespoidea</taxon>
        <taxon>Vespidae</taxon>
        <taxon>Eumeninae</taxon>
        <taxon>Odynerus</taxon>
    </lineage>
</organism>
<feature type="transmembrane region" description="Helical" evidence="1">
    <location>
        <begin position="312"/>
        <end position="341"/>
    </location>
</feature>
<feature type="transmembrane region" description="Helical" evidence="1">
    <location>
        <begin position="418"/>
        <end position="436"/>
    </location>
</feature>
<reference evidence="3" key="2">
    <citation type="journal article" date="2023" name="Commun. Biol.">
        <title>Intrasexual cuticular hydrocarbon dimorphism in a wasp sheds light on hydrocarbon biosynthesis genes in Hymenoptera.</title>
        <authorList>
            <person name="Moris V.C."/>
            <person name="Podsiadlowski L."/>
            <person name="Martin S."/>
            <person name="Oeyen J.P."/>
            <person name="Donath A."/>
            <person name="Petersen M."/>
            <person name="Wilbrandt J."/>
            <person name="Misof B."/>
            <person name="Liedtke D."/>
            <person name="Thamm M."/>
            <person name="Scheiner R."/>
            <person name="Schmitt T."/>
            <person name="Niehuis O."/>
        </authorList>
    </citation>
    <scope>NUCLEOTIDE SEQUENCE</scope>
    <source>
        <strain evidence="3">GBR_01_08_01A</strain>
    </source>
</reference>
<keyword evidence="1" id="KW-0472">Membrane</keyword>
<dbReference type="PANTHER" id="PTHR11161">
    <property type="entry name" value="O-ACYLTRANSFERASE"/>
    <property type="match status" value="1"/>
</dbReference>
<evidence type="ECO:0000259" key="2">
    <source>
        <dbReference type="SMART" id="SM00703"/>
    </source>
</evidence>
<dbReference type="Pfam" id="PF01757">
    <property type="entry name" value="Acyl_transf_3"/>
    <property type="match status" value="1"/>
</dbReference>
<comment type="caution">
    <text evidence="3">The sequence shown here is derived from an EMBL/GenBank/DDBJ whole genome shotgun (WGS) entry which is preliminary data.</text>
</comment>
<keyword evidence="1" id="KW-1133">Transmembrane helix</keyword>
<reference evidence="3" key="1">
    <citation type="submission" date="2021-08" db="EMBL/GenBank/DDBJ databases">
        <authorList>
            <person name="Misof B."/>
            <person name="Oliver O."/>
            <person name="Podsiadlowski L."/>
            <person name="Donath A."/>
            <person name="Peters R."/>
            <person name="Mayer C."/>
            <person name="Rust J."/>
            <person name="Gunkel S."/>
            <person name="Lesny P."/>
            <person name="Martin S."/>
            <person name="Oeyen J.P."/>
            <person name="Petersen M."/>
            <person name="Panagiotis P."/>
            <person name="Wilbrandt J."/>
            <person name="Tanja T."/>
        </authorList>
    </citation>
    <scope>NUCLEOTIDE SEQUENCE</scope>
    <source>
        <strain evidence="3">GBR_01_08_01A</strain>
        <tissue evidence="3">Thorax + abdomen</tissue>
    </source>
</reference>
<dbReference type="PROSITE" id="PS51257">
    <property type="entry name" value="PROKAR_LIPOPROTEIN"/>
    <property type="match status" value="1"/>
</dbReference>
<dbReference type="GO" id="GO:0016747">
    <property type="term" value="F:acyltransferase activity, transferring groups other than amino-acyl groups"/>
    <property type="evidence" value="ECO:0007669"/>
    <property type="project" value="InterPro"/>
</dbReference>
<feature type="transmembrane region" description="Helical" evidence="1">
    <location>
        <begin position="670"/>
        <end position="689"/>
    </location>
</feature>
<accession>A0AAD9RCZ4</accession>
<protein>
    <recommendedName>
        <fullName evidence="2">Nose resistant-to-fluoxetine protein N-terminal domain-containing protein</fullName>
    </recommendedName>
</protein>